<evidence type="ECO:0008006" key="3">
    <source>
        <dbReference type="Google" id="ProtNLM"/>
    </source>
</evidence>
<proteinExistence type="predicted"/>
<dbReference type="Proteomes" id="UP000615760">
    <property type="component" value="Unassembled WGS sequence"/>
</dbReference>
<comment type="caution">
    <text evidence="1">The sequence shown here is derived from an EMBL/GenBank/DDBJ whole genome shotgun (WGS) entry which is preliminary data.</text>
</comment>
<gene>
    <name evidence="1" type="ORF">GCM10007424_25640</name>
</gene>
<evidence type="ECO:0000313" key="2">
    <source>
        <dbReference type="Proteomes" id="UP000615760"/>
    </source>
</evidence>
<dbReference type="RefSeq" id="WP_229665951.1">
    <property type="nucleotide sequence ID" value="NZ_BMJE01000007.1"/>
</dbReference>
<dbReference type="SUPFAM" id="SSF56024">
    <property type="entry name" value="Phospholipase D/nuclease"/>
    <property type="match status" value="1"/>
</dbReference>
<name>A0ABQ1K149_9FLAO</name>
<sequence>MSKFLTGKELEEAIYDIIWDAKQKLLIVSPYIKLDDYFKKLFDKHENNPNIHLMLVFGKNETEVRKSMNKEDFEYFQKFPNVTIIHVPHLHAKYYGNEYSGMITSINLYDYSFLNNIEFGVYNSSSEKSFFSISSSTADDAAWDRCIDIAKESNVVFIKRPVYDVKRGILKTSKNYITSKVLHDSTEYY</sequence>
<protein>
    <recommendedName>
        <fullName evidence="3">Phospholipase D-like domain-containing protein</fullName>
    </recommendedName>
</protein>
<evidence type="ECO:0000313" key="1">
    <source>
        <dbReference type="EMBL" id="GGB84473.1"/>
    </source>
</evidence>
<dbReference type="EMBL" id="BMJE01000007">
    <property type="protein sequence ID" value="GGB84473.1"/>
    <property type="molecule type" value="Genomic_DNA"/>
</dbReference>
<accession>A0ABQ1K149</accession>
<organism evidence="1 2">
    <name type="scientific">Flavobacterium suaedae</name>
    <dbReference type="NCBI Taxonomy" id="1767027"/>
    <lineage>
        <taxon>Bacteria</taxon>
        <taxon>Pseudomonadati</taxon>
        <taxon>Bacteroidota</taxon>
        <taxon>Flavobacteriia</taxon>
        <taxon>Flavobacteriales</taxon>
        <taxon>Flavobacteriaceae</taxon>
        <taxon>Flavobacterium</taxon>
    </lineage>
</organism>
<dbReference type="Gene3D" id="3.30.870.10">
    <property type="entry name" value="Endonuclease Chain A"/>
    <property type="match status" value="1"/>
</dbReference>
<keyword evidence="2" id="KW-1185">Reference proteome</keyword>
<reference evidence="2" key="1">
    <citation type="journal article" date="2019" name="Int. J. Syst. Evol. Microbiol.">
        <title>The Global Catalogue of Microorganisms (GCM) 10K type strain sequencing project: providing services to taxonomists for standard genome sequencing and annotation.</title>
        <authorList>
            <consortium name="The Broad Institute Genomics Platform"/>
            <consortium name="The Broad Institute Genome Sequencing Center for Infectious Disease"/>
            <person name="Wu L."/>
            <person name="Ma J."/>
        </authorList>
    </citation>
    <scope>NUCLEOTIDE SEQUENCE [LARGE SCALE GENOMIC DNA]</scope>
    <source>
        <strain evidence="2">CGMCC 1.15461</strain>
    </source>
</reference>